<dbReference type="RefSeq" id="XP_031871959.1">
    <property type="nucleotide sequence ID" value="XM_032012266.1"/>
</dbReference>
<reference evidence="3 4" key="1">
    <citation type="journal article" date="2018" name="IMA Fungus">
        <title>IMA Genome-F 9: Draft genome sequence of Annulohypoxylon stygium, Aspergillus mulundensis, Berkeleyomyces basicola (syn. Thielaviopsis basicola), Ceratocystis smalleyi, two Cercospora beticola strains, Coleophoma cylindrospora, Fusarium fracticaudum, Phialophora cf. hyalina, and Morchella septimelata.</title>
        <authorList>
            <person name="Wingfield B.D."/>
            <person name="Bills G.F."/>
            <person name="Dong Y."/>
            <person name="Huang W."/>
            <person name="Nel W.J."/>
            <person name="Swalarsk-Parry B.S."/>
            <person name="Vaghefi N."/>
            <person name="Wilken P.M."/>
            <person name="An Z."/>
            <person name="de Beer Z.W."/>
            <person name="De Vos L."/>
            <person name="Chen L."/>
            <person name="Duong T.A."/>
            <person name="Gao Y."/>
            <person name="Hammerbacher A."/>
            <person name="Kikkert J.R."/>
            <person name="Li Y."/>
            <person name="Li H."/>
            <person name="Li K."/>
            <person name="Li Q."/>
            <person name="Liu X."/>
            <person name="Ma X."/>
            <person name="Naidoo K."/>
            <person name="Pethybridge S.J."/>
            <person name="Sun J."/>
            <person name="Steenkamp E.T."/>
            <person name="van der Nest M.A."/>
            <person name="van Wyk S."/>
            <person name="Wingfield M.J."/>
            <person name="Xiong C."/>
            <person name="Yue Q."/>
            <person name="Zhang X."/>
        </authorList>
    </citation>
    <scope>NUCLEOTIDE SEQUENCE [LARGE SCALE GENOMIC DNA]</scope>
    <source>
        <strain evidence="3 4">BP 5553</strain>
    </source>
</reference>
<comment type="caution">
    <text evidence="3">The sequence shown here is derived from an EMBL/GenBank/DDBJ whole genome shotgun (WGS) entry which is preliminary data.</text>
</comment>
<gene>
    <name evidence="3" type="ORF">BP5553_03643</name>
</gene>
<accession>A0A370TUU1</accession>
<feature type="compositionally biased region" description="Basic residues" evidence="2">
    <location>
        <begin position="532"/>
        <end position="543"/>
    </location>
</feature>
<name>A0A370TUU1_9HELO</name>
<sequence>MGDGITGPNTEALKPRETVHMTINEMISKTKDRIARHEKEDRESESGRKLPKNILKVTQGDSKFNQGNSQLAGDIPRFESDNALVKEEAATASSPTGLAYTATSGGFVSSYELPPMSLANMPCECQWQRPARSTLNSSQKPYPMTLKSVYYGHHWGGPGGGAPSQAAMNNVVRGPAQTAQLALQHEDSELRRDNSKLNKELSKLRRDHARIKEEDAVLKQKYDKLKQDKKELKEERAMRENFQIIEENSSLKQEIADLKNQIELQSPLVKSAVAIRLRFWEQAKEALGLGVGDRSIIAAGNIAAHHGDALTDGVMVSLGYLKVAPENNVPEQHESEFERNLETFTKMYAMDPSYYNSLSPQQVEIANMGATMLIWRSTGGVDTDSSLVDWGRFDELYDDCCLIFDALMDETSPLDILRATIDTDFTISEKLRQMKHIFRRADRYIKSKRTSSGGLEKSHTTATDVGEYEGQHFDDRRWRMTGENSGAVRVDSQNGCVGKKLAGTSEAKSLTPDIIDSAQKTEKCRQTPVGRRSGRKGRRGSRR</sequence>
<dbReference type="AlphaFoldDB" id="A0A370TUU1"/>
<evidence type="ECO:0000256" key="2">
    <source>
        <dbReference type="SAM" id="MobiDB-lite"/>
    </source>
</evidence>
<protein>
    <submittedName>
        <fullName evidence="3">Uncharacterized protein</fullName>
    </submittedName>
</protein>
<keyword evidence="1" id="KW-0175">Coiled coil</keyword>
<feature type="region of interest" description="Disordered" evidence="2">
    <location>
        <begin position="507"/>
        <end position="543"/>
    </location>
</feature>
<feature type="coiled-coil region" evidence="1">
    <location>
        <begin position="187"/>
        <end position="261"/>
    </location>
</feature>
<proteinExistence type="predicted"/>
<dbReference type="EMBL" id="NPIC01000002">
    <property type="protein sequence ID" value="RDL39303.1"/>
    <property type="molecule type" value="Genomic_DNA"/>
</dbReference>
<keyword evidence="4" id="KW-1185">Reference proteome</keyword>
<feature type="region of interest" description="Disordered" evidence="2">
    <location>
        <begin position="25"/>
        <end position="51"/>
    </location>
</feature>
<dbReference type="Proteomes" id="UP000254866">
    <property type="component" value="Unassembled WGS sequence"/>
</dbReference>
<dbReference type="GeneID" id="43596492"/>
<feature type="compositionally biased region" description="Basic and acidic residues" evidence="2">
    <location>
        <begin position="28"/>
        <end position="48"/>
    </location>
</feature>
<evidence type="ECO:0000256" key="1">
    <source>
        <dbReference type="SAM" id="Coils"/>
    </source>
</evidence>
<evidence type="ECO:0000313" key="3">
    <source>
        <dbReference type="EMBL" id="RDL39303.1"/>
    </source>
</evidence>
<organism evidence="3 4">
    <name type="scientific">Venustampulla echinocandica</name>
    <dbReference type="NCBI Taxonomy" id="2656787"/>
    <lineage>
        <taxon>Eukaryota</taxon>
        <taxon>Fungi</taxon>
        <taxon>Dikarya</taxon>
        <taxon>Ascomycota</taxon>
        <taxon>Pezizomycotina</taxon>
        <taxon>Leotiomycetes</taxon>
        <taxon>Helotiales</taxon>
        <taxon>Pleuroascaceae</taxon>
        <taxon>Venustampulla</taxon>
    </lineage>
</organism>
<evidence type="ECO:0000313" key="4">
    <source>
        <dbReference type="Proteomes" id="UP000254866"/>
    </source>
</evidence>